<evidence type="ECO:0000256" key="12">
    <source>
        <dbReference type="ARBA" id="ARBA00023268"/>
    </source>
</evidence>
<dbReference type="Pfam" id="PF00905">
    <property type="entry name" value="Transpeptidase"/>
    <property type="match status" value="1"/>
</dbReference>
<comment type="catalytic activity">
    <reaction evidence="14">
        <text>Preferential cleavage: (Ac)2-L-Lys-D-Ala-|-D-Ala. Also transpeptidation of peptidyl-alanyl moieties that are N-acyl substituents of D-alanine.</text>
        <dbReference type="EC" id="3.4.16.4"/>
    </reaction>
</comment>
<evidence type="ECO:0000256" key="4">
    <source>
        <dbReference type="ARBA" id="ARBA00022676"/>
    </source>
</evidence>
<dbReference type="GO" id="GO:0009252">
    <property type="term" value="P:peptidoglycan biosynthetic process"/>
    <property type="evidence" value="ECO:0007669"/>
    <property type="project" value="UniProtKB-KW"/>
</dbReference>
<accession>A0A1H9H8L5</accession>
<dbReference type="STRING" id="137733.SAMN05421767_10225"/>
<dbReference type="InterPro" id="IPR012338">
    <property type="entry name" value="Beta-lactam/transpept-like"/>
</dbReference>
<evidence type="ECO:0000313" key="20">
    <source>
        <dbReference type="EMBL" id="SEQ58597.1"/>
    </source>
</evidence>
<evidence type="ECO:0000256" key="9">
    <source>
        <dbReference type="ARBA" id="ARBA00022984"/>
    </source>
</evidence>
<dbReference type="OrthoDB" id="9766909at2"/>
<keyword evidence="7" id="KW-0378">Hydrolase</keyword>
<dbReference type="RefSeq" id="WP_089745597.1">
    <property type="nucleotide sequence ID" value="NZ_FOGF01000002.1"/>
</dbReference>
<keyword evidence="6 17" id="KW-0812">Transmembrane</keyword>
<feature type="compositionally biased region" description="Basic and acidic residues" evidence="16">
    <location>
        <begin position="749"/>
        <end position="763"/>
    </location>
</feature>
<dbReference type="GO" id="GO:0009002">
    <property type="term" value="F:serine-type D-Ala-D-Ala carboxypeptidase activity"/>
    <property type="evidence" value="ECO:0007669"/>
    <property type="project" value="UniProtKB-EC"/>
</dbReference>
<keyword evidence="13" id="KW-0961">Cell wall biogenesis/degradation</keyword>
<keyword evidence="5" id="KW-0808">Transferase</keyword>
<keyword evidence="3" id="KW-0645">Protease</keyword>
<dbReference type="GO" id="GO:0008360">
    <property type="term" value="P:regulation of cell shape"/>
    <property type="evidence" value="ECO:0007669"/>
    <property type="project" value="UniProtKB-KW"/>
</dbReference>
<reference evidence="20 21" key="1">
    <citation type="submission" date="2016-10" db="EMBL/GenBank/DDBJ databases">
        <authorList>
            <person name="de Groot N.N."/>
        </authorList>
    </citation>
    <scope>NUCLEOTIDE SEQUENCE [LARGE SCALE GENOMIC DNA]</scope>
    <source>
        <strain evidence="20 21">DSM 15827</strain>
    </source>
</reference>
<sequence length="873" mass="97263">MGEQPPNNAWRTIQEKYQQFSNDKRVKEGVFKFNIAYSAIKNIFLVVVLFIVLMGCLGGGIGLGYFASLTAHEVPMTPEQMEAAVGNVDLVSTYFYQDGEKVTDVRSDNLRTITRIEDISPYVQDGIIATEDSYFYEHPGIVPKALVRAVLQEFMGSGGAKSGGSTLTQQLVKQQILSSEVTFKRKANEILYALRLENYFTKDQILEAYLNVSPFGRNRNGLNVSGIEEAARGVFGVTAKDLTLPQAAYLVGMPQNPIVYTPYTNFATMKDDVSAGINRMKIVLYSMYREHKITKEQYEEALAYDITKDFLPAEEVTTKNQTYLYQALNRETIKIIIEKNAARQKLSYQDIINDRELYSRYYDNAMAELSTAGYRIHTTIDKAVYDAMQNSIQSYGSEIGPTYTDKYIDPNTGETKEKDEMAQNGAVLIENKTGKILGFIAGRDFHQNQVDHAFTTKRSPGSTIKPLLVYAPAIENNIIAPATVIPDTEISILQADGSYWKPTNVGNMISNTWVTARFALTHSYNLPTIKIFQAMLDKGIFAGDYLAKMGIKGIKEEEYQNLALSIGGTVTGPTVVEQTSAFTTLANKGKYIEQYMIELIEDSNGNIIYQHQSEPVEVFSEATAYIVTDILRGVTHEASYYNVPYNLGYNEDIAAKTGTSEFELDNWYIGYTPEVTLGSWIGYDNAVSTTRHAITAADGYGMPTIRSVRNWTHILKSVYDAKPSLATGEKFIQPDTVYRTSVLGAVGKIDETKSEKDEDDKKQPVSNHARPSTITDLFKTDFGPDNPNYSFALGATKAELEALWKKEEKKDEKSSSSESSSSESSSSQSSESSADELDGIVPKNPDGSYNFSGMTPSTPDEEEVWRKHGYVRD</sequence>
<keyword evidence="4" id="KW-0328">Glycosyltransferase</keyword>
<evidence type="ECO:0000256" key="17">
    <source>
        <dbReference type="SAM" id="Phobius"/>
    </source>
</evidence>
<feature type="compositionally biased region" description="Polar residues" evidence="16">
    <location>
        <begin position="847"/>
        <end position="858"/>
    </location>
</feature>
<keyword evidence="21" id="KW-1185">Reference proteome</keyword>
<evidence type="ECO:0000256" key="10">
    <source>
        <dbReference type="ARBA" id="ARBA00022989"/>
    </source>
</evidence>
<dbReference type="Pfam" id="PF00912">
    <property type="entry name" value="Transgly"/>
    <property type="match status" value="1"/>
</dbReference>
<feature type="compositionally biased region" description="Polar residues" evidence="16">
    <location>
        <begin position="764"/>
        <end position="775"/>
    </location>
</feature>
<evidence type="ECO:0000313" key="21">
    <source>
        <dbReference type="Proteomes" id="UP000198556"/>
    </source>
</evidence>
<dbReference type="GO" id="GO:0030288">
    <property type="term" value="C:outer membrane-bounded periplasmic space"/>
    <property type="evidence" value="ECO:0007669"/>
    <property type="project" value="TreeGrafter"/>
</dbReference>
<organism evidence="20 21">
    <name type="scientific">Granulicatella balaenopterae</name>
    <dbReference type="NCBI Taxonomy" id="137733"/>
    <lineage>
        <taxon>Bacteria</taxon>
        <taxon>Bacillati</taxon>
        <taxon>Bacillota</taxon>
        <taxon>Bacilli</taxon>
        <taxon>Lactobacillales</taxon>
        <taxon>Carnobacteriaceae</taxon>
        <taxon>Granulicatella</taxon>
    </lineage>
</organism>
<dbReference type="SUPFAM" id="SSF56601">
    <property type="entry name" value="beta-lactamase/transpeptidase-like"/>
    <property type="match status" value="1"/>
</dbReference>
<dbReference type="GO" id="GO:0008955">
    <property type="term" value="F:peptidoglycan glycosyltransferase activity"/>
    <property type="evidence" value="ECO:0007669"/>
    <property type="project" value="UniProtKB-EC"/>
</dbReference>
<name>A0A1H9H8L5_9LACT</name>
<evidence type="ECO:0000256" key="13">
    <source>
        <dbReference type="ARBA" id="ARBA00023316"/>
    </source>
</evidence>
<dbReference type="GO" id="GO:0008658">
    <property type="term" value="F:penicillin binding"/>
    <property type="evidence" value="ECO:0007669"/>
    <property type="project" value="InterPro"/>
</dbReference>
<evidence type="ECO:0000256" key="7">
    <source>
        <dbReference type="ARBA" id="ARBA00022801"/>
    </source>
</evidence>
<dbReference type="PANTHER" id="PTHR32282">
    <property type="entry name" value="BINDING PROTEIN TRANSPEPTIDASE, PUTATIVE-RELATED"/>
    <property type="match status" value="1"/>
</dbReference>
<feature type="region of interest" description="Disordered" evidence="16">
    <location>
        <begin position="806"/>
        <end position="873"/>
    </location>
</feature>
<dbReference type="InterPro" id="IPR036950">
    <property type="entry name" value="PBP_transglycosylase"/>
</dbReference>
<proteinExistence type="predicted"/>
<evidence type="ECO:0000256" key="15">
    <source>
        <dbReference type="ARBA" id="ARBA00049902"/>
    </source>
</evidence>
<dbReference type="Gene3D" id="3.40.50.12800">
    <property type="match status" value="1"/>
</dbReference>
<dbReference type="InterPro" id="IPR023346">
    <property type="entry name" value="Lysozyme-like_dom_sf"/>
</dbReference>
<keyword evidence="1" id="KW-1003">Cell membrane</keyword>
<evidence type="ECO:0000256" key="3">
    <source>
        <dbReference type="ARBA" id="ARBA00022670"/>
    </source>
</evidence>
<evidence type="ECO:0000256" key="11">
    <source>
        <dbReference type="ARBA" id="ARBA00023136"/>
    </source>
</evidence>
<dbReference type="Gene3D" id="3.90.1310.40">
    <property type="match status" value="1"/>
</dbReference>
<gene>
    <name evidence="20" type="ORF">SAMN05421767_10225</name>
</gene>
<keyword evidence="11 17" id="KW-0472">Membrane</keyword>
<feature type="domain" description="Penicillin-binding protein transpeptidase" evidence="18">
    <location>
        <begin position="425"/>
        <end position="676"/>
    </location>
</feature>
<protein>
    <submittedName>
        <fullName evidence="20">Penicillin-binding protein</fullName>
    </submittedName>
</protein>
<feature type="region of interest" description="Disordered" evidence="16">
    <location>
        <begin position="749"/>
        <end position="781"/>
    </location>
</feature>
<dbReference type="Gene3D" id="3.40.710.10">
    <property type="entry name" value="DD-peptidase/beta-lactamase superfamily"/>
    <property type="match status" value="1"/>
</dbReference>
<feature type="compositionally biased region" description="Low complexity" evidence="16">
    <location>
        <begin position="816"/>
        <end position="832"/>
    </location>
</feature>
<dbReference type="Gene3D" id="1.10.3810.10">
    <property type="entry name" value="Biosynthetic peptidoglycan transglycosylase-like"/>
    <property type="match status" value="1"/>
</dbReference>
<evidence type="ECO:0000259" key="19">
    <source>
        <dbReference type="Pfam" id="PF00912"/>
    </source>
</evidence>
<keyword evidence="9" id="KW-0573">Peptidoglycan synthesis</keyword>
<dbReference type="InterPro" id="IPR050396">
    <property type="entry name" value="Glycosyltr_51/Transpeptidase"/>
</dbReference>
<keyword evidence="8" id="KW-0133">Cell shape</keyword>
<evidence type="ECO:0000256" key="8">
    <source>
        <dbReference type="ARBA" id="ARBA00022960"/>
    </source>
</evidence>
<dbReference type="InterPro" id="IPR001264">
    <property type="entry name" value="Glyco_trans_51"/>
</dbReference>
<dbReference type="SUPFAM" id="SSF53955">
    <property type="entry name" value="Lysozyme-like"/>
    <property type="match status" value="1"/>
</dbReference>
<keyword evidence="12" id="KW-0511">Multifunctional enzyme</keyword>
<dbReference type="GO" id="GO:0006508">
    <property type="term" value="P:proteolysis"/>
    <property type="evidence" value="ECO:0007669"/>
    <property type="project" value="UniProtKB-KW"/>
</dbReference>
<dbReference type="GO" id="GO:0071555">
    <property type="term" value="P:cell wall organization"/>
    <property type="evidence" value="ECO:0007669"/>
    <property type="project" value="UniProtKB-KW"/>
</dbReference>
<dbReference type="PANTHER" id="PTHR32282:SF32">
    <property type="entry name" value="PENICILLIN-BINDING PROTEIN 2A"/>
    <property type="match status" value="1"/>
</dbReference>
<feature type="compositionally biased region" description="Basic and acidic residues" evidence="16">
    <location>
        <begin position="806"/>
        <end position="815"/>
    </location>
</feature>
<evidence type="ECO:0000256" key="2">
    <source>
        <dbReference type="ARBA" id="ARBA00022645"/>
    </source>
</evidence>
<comment type="catalytic activity">
    <reaction evidence="15">
        <text>[GlcNAc-(1-&gt;4)-Mur2Ac(oyl-L-Ala-gamma-D-Glu-L-Lys-D-Ala-D-Ala)](n)-di-trans,octa-cis-undecaprenyl diphosphate + beta-D-GlcNAc-(1-&gt;4)-Mur2Ac(oyl-L-Ala-gamma-D-Glu-L-Lys-D-Ala-D-Ala)-di-trans,octa-cis-undecaprenyl diphosphate = [GlcNAc-(1-&gt;4)-Mur2Ac(oyl-L-Ala-gamma-D-Glu-L-Lys-D-Ala-D-Ala)](n+1)-di-trans,octa-cis-undecaprenyl diphosphate + di-trans,octa-cis-undecaprenyl diphosphate + H(+)</text>
        <dbReference type="Rhea" id="RHEA:23708"/>
        <dbReference type="Rhea" id="RHEA-COMP:9602"/>
        <dbReference type="Rhea" id="RHEA-COMP:9603"/>
        <dbReference type="ChEBI" id="CHEBI:15378"/>
        <dbReference type="ChEBI" id="CHEBI:58405"/>
        <dbReference type="ChEBI" id="CHEBI:60033"/>
        <dbReference type="ChEBI" id="CHEBI:78435"/>
        <dbReference type="EC" id="2.4.99.28"/>
    </reaction>
</comment>
<evidence type="ECO:0000256" key="14">
    <source>
        <dbReference type="ARBA" id="ARBA00034000"/>
    </source>
</evidence>
<evidence type="ECO:0000256" key="6">
    <source>
        <dbReference type="ARBA" id="ARBA00022692"/>
    </source>
</evidence>
<evidence type="ECO:0000256" key="1">
    <source>
        <dbReference type="ARBA" id="ARBA00022475"/>
    </source>
</evidence>
<feature type="transmembrane region" description="Helical" evidence="17">
    <location>
        <begin position="43"/>
        <end position="67"/>
    </location>
</feature>
<evidence type="ECO:0000259" key="18">
    <source>
        <dbReference type="Pfam" id="PF00905"/>
    </source>
</evidence>
<dbReference type="AlphaFoldDB" id="A0A1H9H8L5"/>
<evidence type="ECO:0000256" key="5">
    <source>
        <dbReference type="ARBA" id="ARBA00022679"/>
    </source>
</evidence>
<evidence type="ECO:0000256" key="16">
    <source>
        <dbReference type="SAM" id="MobiDB-lite"/>
    </source>
</evidence>
<dbReference type="Proteomes" id="UP000198556">
    <property type="component" value="Unassembled WGS sequence"/>
</dbReference>
<keyword evidence="10 17" id="KW-1133">Transmembrane helix</keyword>
<feature type="domain" description="Glycosyl transferase family 51" evidence="19">
    <location>
        <begin position="99"/>
        <end position="286"/>
    </location>
</feature>
<feature type="compositionally biased region" description="Basic and acidic residues" evidence="16">
    <location>
        <begin position="864"/>
        <end position="873"/>
    </location>
</feature>
<dbReference type="EMBL" id="FOGF01000002">
    <property type="protein sequence ID" value="SEQ58597.1"/>
    <property type="molecule type" value="Genomic_DNA"/>
</dbReference>
<dbReference type="InterPro" id="IPR001460">
    <property type="entry name" value="PCN-bd_Tpept"/>
</dbReference>
<keyword evidence="2" id="KW-0121">Carboxypeptidase</keyword>